<reference evidence="2 3" key="1">
    <citation type="journal article" date="2011" name="J. Bacteriol.">
        <title>Genome sequence of the algicidal bacterium Kordia algicida OT-1.</title>
        <authorList>
            <person name="Lee H.S."/>
            <person name="Kang S.G."/>
            <person name="Kwon K.K."/>
            <person name="Lee J.H."/>
            <person name="Kim S.J."/>
        </authorList>
    </citation>
    <scope>NUCLEOTIDE SEQUENCE [LARGE SCALE GENOMIC DNA]</scope>
    <source>
        <strain evidence="2 3">OT-1</strain>
    </source>
</reference>
<comment type="caution">
    <text evidence="2">The sequence shown here is derived from an EMBL/GenBank/DDBJ whole genome shotgun (WGS) entry which is preliminary data.</text>
</comment>
<evidence type="ECO:0000313" key="2">
    <source>
        <dbReference type="EMBL" id="EDP96608.1"/>
    </source>
</evidence>
<keyword evidence="3" id="KW-1185">Reference proteome</keyword>
<dbReference type="STRING" id="391587.KAOT1_15633"/>
<dbReference type="eggNOG" id="COG2259">
    <property type="taxonomic scope" value="Bacteria"/>
</dbReference>
<accession>A9DQ98</accession>
<dbReference type="InterPro" id="IPR046732">
    <property type="entry name" value="DUF6624"/>
</dbReference>
<feature type="coiled-coil region" evidence="1">
    <location>
        <begin position="15"/>
        <end position="49"/>
    </location>
</feature>
<name>A9DQ98_9FLAO</name>
<evidence type="ECO:0000256" key="1">
    <source>
        <dbReference type="SAM" id="Coils"/>
    </source>
</evidence>
<keyword evidence="1" id="KW-0175">Coiled coil</keyword>
<dbReference type="AlphaFoldDB" id="A9DQ98"/>
<dbReference type="Pfam" id="PF20329">
    <property type="entry name" value="DUF6624"/>
    <property type="match status" value="1"/>
</dbReference>
<evidence type="ECO:0000313" key="3">
    <source>
        <dbReference type="Proteomes" id="UP000002945"/>
    </source>
</evidence>
<dbReference type="Proteomes" id="UP000002945">
    <property type="component" value="Unassembled WGS sequence"/>
</dbReference>
<gene>
    <name evidence="2" type="ORF">KAOT1_15633</name>
</gene>
<dbReference type="HOGENOM" id="CLU_104584_1_0_10"/>
<dbReference type="EMBL" id="ABIB01000003">
    <property type="protein sequence ID" value="EDP96608.1"/>
    <property type="molecule type" value="Genomic_DNA"/>
</dbReference>
<protein>
    <submittedName>
        <fullName evidence="2">Uncharacterized protein</fullName>
    </submittedName>
</protein>
<sequence>MKMLLFITIITISMNMESQNKIKITQLDYKELQTQLEAIRIEDQTLRQLLPEATAKFGADSDELKHIWKLIHKQDRINEEKVLHIIDTYGWLGKSDIGEMANQTLWLVIQHAAIDVQEKYLPQLEASVKKGASEGWHLAFLEDRIRMRKGKKQRYGTQAKKDKLSGITYIYPIENKETVNQRRKSIGLNTIEEYAKNNNYVIR</sequence>
<organism evidence="2 3">
    <name type="scientific">Kordia algicida OT-1</name>
    <dbReference type="NCBI Taxonomy" id="391587"/>
    <lineage>
        <taxon>Bacteria</taxon>
        <taxon>Pseudomonadati</taxon>
        <taxon>Bacteroidota</taxon>
        <taxon>Flavobacteriia</taxon>
        <taxon>Flavobacteriales</taxon>
        <taxon>Flavobacteriaceae</taxon>
        <taxon>Kordia</taxon>
    </lineage>
</organism>
<proteinExistence type="predicted"/>